<keyword evidence="3 5" id="KW-1133">Transmembrane helix</keyword>
<dbReference type="PRINTS" id="PR00237">
    <property type="entry name" value="GPCRRHODOPSN"/>
</dbReference>
<dbReference type="STRING" id="161767.ENSAPEP00000008396"/>
<feature type="transmembrane region" description="Helical" evidence="5">
    <location>
        <begin position="272"/>
        <end position="291"/>
    </location>
</feature>
<evidence type="ECO:0000313" key="8">
    <source>
        <dbReference type="Proteomes" id="UP000265080"/>
    </source>
</evidence>
<dbReference type="Pfam" id="PF00001">
    <property type="entry name" value="7tm_1"/>
    <property type="match status" value="1"/>
</dbReference>
<dbReference type="PROSITE" id="PS50262">
    <property type="entry name" value="G_PROTEIN_RECEP_F1_2"/>
    <property type="match status" value="1"/>
</dbReference>
<dbReference type="GO" id="GO:0016020">
    <property type="term" value="C:membrane"/>
    <property type="evidence" value="ECO:0007669"/>
    <property type="project" value="UniProtKB-SubCell"/>
</dbReference>
<feature type="transmembrane region" description="Helical" evidence="5">
    <location>
        <begin position="100"/>
        <end position="123"/>
    </location>
</feature>
<reference evidence="7 8" key="1">
    <citation type="submission" date="2018-03" db="EMBL/GenBank/DDBJ databases">
        <title>Finding Nemo's genes: A chromosome-scale reference assembly of the genome of the orange clownfish Amphiprion percula.</title>
        <authorList>
            <person name="Lehmann R."/>
        </authorList>
    </citation>
    <scope>NUCLEOTIDE SEQUENCE</scope>
</reference>
<feature type="domain" description="G-protein coupled receptors family 1 profile" evidence="6">
    <location>
        <begin position="79"/>
        <end position="282"/>
    </location>
</feature>
<keyword evidence="2 5" id="KW-0812">Transmembrane</keyword>
<feature type="transmembrane region" description="Helical" evidence="5">
    <location>
        <begin position="66"/>
        <end position="88"/>
    </location>
</feature>
<sequence>MCYLTLYIVLIARCNLTEFKTAIMLINNQSDAFVFVLSSQTLNEAEVMNDSTEAPQVLSLHTSVKAVLSTLLCLFFLYVNSVMVFALLKKPLLLQSPRYVLFGHLLVTDSLQLVASMLLYVFAVTRVRMASYVCITFLLFASSTVKLSPLSLAVMSLERYVAICFPLRHAYIVTSRTMGIAIAVIWTVASLDSFMLLILFVSLENTSFTLQKFCTKSTVFRLQIYVTLSRTFTIMYFALVSLIIIYTYVAVMITAKSASSNASHANKAHKTVLLHLLQFCLCLTSTLFEMINTSSLLKMKRVVAVHIQYLLSRIRTYCCRKG</sequence>
<dbReference type="AlphaFoldDB" id="A0A3P8S802"/>
<organism evidence="7 8">
    <name type="scientific">Amphiprion percula</name>
    <name type="common">Orange clownfish</name>
    <name type="synonym">Lutjanus percula</name>
    <dbReference type="NCBI Taxonomy" id="161767"/>
    <lineage>
        <taxon>Eukaryota</taxon>
        <taxon>Metazoa</taxon>
        <taxon>Chordata</taxon>
        <taxon>Craniata</taxon>
        <taxon>Vertebrata</taxon>
        <taxon>Euteleostomi</taxon>
        <taxon>Actinopterygii</taxon>
        <taxon>Neopterygii</taxon>
        <taxon>Teleostei</taxon>
        <taxon>Neoteleostei</taxon>
        <taxon>Acanthomorphata</taxon>
        <taxon>Ovalentaria</taxon>
        <taxon>Pomacentridae</taxon>
        <taxon>Amphiprion</taxon>
    </lineage>
</organism>
<dbReference type="CDD" id="cd00637">
    <property type="entry name" value="7tm_classA_rhodopsin-like"/>
    <property type="match status" value="1"/>
</dbReference>
<evidence type="ECO:0000256" key="5">
    <source>
        <dbReference type="SAM" id="Phobius"/>
    </source>
</evidence>
<reference evidence="7" key="2">
    <citation type="submission" date="2025-08" db="UniProtKB">
        <authorList>
            <consortium name="Ensembl"/>
        </authorList>
    </citation>
    <scope>IDENTIFICATION</scope>
</reference>
<dbReference type="GO" id="GO:0004984">
    <property type="term" value="F:olfactory receptor activity"/>
    <property type="evidence" value="ECO:0007669"/>
    <property type="project" value="TreeGrafter"/>
</dbReference>
<evidence type="ECO:0000256" key="4">
    <source>
        <dbReference type="ARBA" id="ARBA00023136"/>
    </source>
</evidence>
<dbReference type="GO" id="GO:0005549">
    <property type="term" value="F:odorant binding"/>
    <property type="evidence" value="ECO:0007669"/>
    <property type="project" value="TreeGrafter"/>
</dbReference>
<comment type="subcellular location">
    <subcellularLocation>
        <location evidence="1">Membrane</location>
    </subcellularLocation>
</comment>
<dbReference type="OMA" id="SHANKAH"/>
<dbReference type="SUPFAM" id="SSF81321">
    <property type="entry name" value="Family A G protein-coupled receptor-like"/>
    <property type="match status" value="1"/>
</dbReference>
<name>A0A3P8S802_AMPPE</name>
<keyword evidence="8" id="KW-1185">Reference proteome</keyword>
<protein>
    <submittedName>
        <fullName evidence="7">Odorant receptor, family 93, subfamily A, member 5</fullName>
    </submittedName>
</protein>
<feature type="transmembrane region" description="Helical" evidence="5">
    <location>
        <begin position="178"/>
        <end position="203"/>
    </location>
</feature>
<dbReference type="InterPro" id="IPR052921">
    <property type="entry name" value="GPCR1_Superfamily_Member"/>
</dbReference>
<evidence type="ECO:0000256" key="3">
    <source>
        <dbReference type="ARBA" id="ARBA00022989"/>
    </source>
</evidence>
<dbReference type="PANTHER" id="PTHR26451">
    <property type="entry name" value="G_PROTEIN_RECEP_F1_2 DOMAIN-CONTAINING PROTEIN"/>
    <property type="match status" value="1"/>
</dbReference>
<evidence type="ECO:0000313" key="7">
    <source>
        <dbReference type="Ensembl" id="ENSAPEP00000008396.1"/>
    </source>
</evidence>
<dbReference type="PANTHER" id="PTHR26451:SF866">
    <property type="entry name" value="ODORANT RECEPTOR-RELATED"/>
    <property type="match status" value="1"/>
</dbReference>
<dbReference type="Ensembl" id="ENSAPET00000008636.1">
    <property type="protein sequence ID" value="ENSAPEP00000008396.1"/>
    <property type="gene ID" value="ENSAPEG00000006027.1"/>
</dbReference>
<feature type="transmembrane region" description="Helical" evidence="5">
    <location>
        <begin position="232"/>
        <end position="251"/>
    </location>
</feature>
<proteinExistence type="predicted"/>
<reference evidence="7" key="3">
    <citation type="submission" date="2025-09" db="UniProtKB">
        <authorList>
            <consortium name="Ensembl"/>
        </authorList>
    </citation>
    <scope>IDENTIFICATION</scope>
</reference>
<evidence type="ECO:0000256" key="2">
    <source>
        <dbReference type="ARBA" id="ARBA00022692"/>
    </source>
</evidence>
<dbReference type="FunFam" id="1.20.1070.10:FF:000096">
    <property type="entry name" value="Odorant receptor 131-2"/>
    <property type="match status" value="1"/>
</dbReference>
<evidence type="ECO:0000256" key="1">
    <source>
        <dbReference type="ARBA" id="ARBA00004370"/>
    </source>
</evidence>
<feature type="transmembrane region" description="Helical" evidence="5">
    <location>
        <begin position="129"/>
        <end position="157"/>
    </location>
</feature>
<dbReference type="GO" id="GO:0004930">
    <property type="term" value="F:G protein-coupled receptor activity"/>
    <property type="evidence" value="ECO:0007669"/>
    <property type="project" value="InterPro"/>
</dbReference>
<dbReference type="GeneTree" id="ENSGT00940000163093"/>
<keyword evidence="4 5" id="KW-0472">Membrane</keyword>
<accession>A0A3P8S802</accession>
<dbReference type="InterPro" id="IPR017452">
    <property type="entry name" value="GPCR_Rhodpsn_7TM"/>
</dbReference>
<dbReference type="Gene3D" id="1.20.1070.10">
    <property type="entry name" value="Rhodopsin 7-helix transmembrane proteins"/>
    <property type="match status" value="1"/>
</dbReference>
<dbReference type="InterPro" id="IPR000276">
    <property type="entry name" value="GPCR_Rhodpsn"/>
</dbReference>
<evidence type="ECO:0000259" key="6">
    <source>
        <dbReference type="PROSITE" id="PS50262"/>
    </source>
</evidence>
<dbReference type="Proteomes" id="UP000265080">
    <property type="component" value="Chromosome 15"/>
</dbReference>